<dbReference type="InterPro" id="IPR003618">
    <property type="entry name" value="TFIIS_cen_dom"/>
</dbReference>
<reference evidence="3" key="2">
    <citation type="submission" date="2020-08" db="EMBL/GenBank/DDBJ databases">
        <title>Plant Genome Project.</title>
        <authorList>
            <person name="Zhang R.-G."/>
        </authorList>
    </citation>
    <scope>NUCLEOTIDE SEQUENCE</scope>
    <source>
        <strain evidence="3">Huo1</strain>
        <tissue evidence="3">Leaf</tissue>
    </source>
</reference>
<dbReference type="GO" id="GO:0005634">
    <property type="term" value="C:nucleus"/>
    <property type="evidence" value="ECO:0007669"/>
    <property type="project" value="TreeGrafter"/>
</dbReference>
<comment type="caution">
    <text evidence="3">The sequence shown here is derived from an EMBL/GenBank/DDBJ whole genome shotgun (WGS) entry which is preliminary data.</text>
</comment>
<dbReference type="Pfam" id="PF07500">
    <property type="entry name" value="TFIIS_M"/>
    <property type="match status" value="1"/>
</dbReference>
<sequence length="1034" mass="114659">MCRSIWSINKSVTSIFVVFAYVLHRWCIMSNNLVSEYPISGRQLVQMEHSSSSLEFPMKMMGQVSSAPESHHFYVPADQSGLLKSFSSSGFTTPMMSNNMLGHNESSGVSMGSNQVWMSNHLGPKHASSPKSIAAQKASFPFKRKAEAEPLANNATSQQLAQPHKRPAHVGSDANFSGFMQPSAHQKKTAQSQSRLSSQVTPAQPIKKMIRNDSMSGKSGLQQQGQTGKRQTVQIKSASKARLDSSEGVRSKMRESLAAALALAYQNQANTLLTEKNQRDTDNPMDSRDSHVSGASEGGQVPVSRSAEVFPSNELTTLNKTSGSKVFQYNIPDEDVPFGDNFFAKDDLLQGNGLSWAFNFDMHMEEGKESQHSEKSLKEDALGHKGRVETLTPEDLAFKIEAELFKLFGDVNKKYREKGRSLLFNLKDRNNLELRERVMSGKISPERLCSMSAEELASKELTEWRMAKAEELAQMKVLPDTEVDIRRLVRKTHKGEFQVEVEHDDLIAAEVSAGSSLLTRPHRKKAVESQSPSGASVKDKEKVAGQASSSEGQDFTGSLIIQTDETDPMQGMMVDELKDADLPPIVSLDEFMESLNTEPPFEDLSGDAGKKSPGPYDPSRESPKRSSNLRASNQASDVHKDASTKKASFVKKPDTVKDLSVSPVKETVCSSDVRSADLVWNGLLQLNTSSSVTVGGLFYSGEKTSTKEWPASLEIKGRVRLDAFEKFIQELPMSRTRAVMVLHFILTDKSSEEQCSNLSEVTLSLPPLFRVLLGYYADDDFLVQAVSSYISDERLGYSEPVTGVELYLCSPASRMFEMLNKHILREHPVTEESFENGLIGVVVWRRAHISNIISPKSSSHQKHSLKKQPLGAPTHTLTRKPQQPPPGEDEDNDIPPGFGPDAAAKDDDDLPEFNFSSRDLARVAPRNSLHFSNRARPVEDVRELIKKYGQDGTSKSVVVDDRRLGVEPWDDDDDIPEWRPQAPQQPVRHQPYQLPMHLQHPSDSRTPPTMRPGGLGHHAPPPGGYQAGSRWRQY</sequence>
<feature type="compositionally biased region" description="Polar residues" evidence="1">
    <location>
        <begin position="213"/>
        <end position="237"/>
    </location>
</feature>
<organism evidence="3">
    <name type="scientific">Salvia splendens</name>
    <name type="common">Scarlet sage</name>
    <dbReference type="NCBI Taxonomy" id="180675"/>
    <lineage>
        <taxon>Eukaryota</taxon>
        <taxon>Viridiplantae</taxon>
        <taxon>Streptophyta</taxon>
        <taxon>Embryophyta</taxon>
        <taxon>Tracheophyta</taxon>
        <taxon>Spermatophyta</taxon>
        <taxon>Magnoliopsida</taxon>
        <taxon>eudicotyledons</taxon>
        <taxon>Gunneridae</taxon>
        <taxon>Pentapetalae</taxon>
        <taxon>asterids</taxon>
        <taxon>lamiids</taxon>
        <taxon>Lamiales</taxon>
        <taxon>Lamiaceae</taxon>
        <taxon>Nepetoideae</taxon>
        <taxon>Mentheae</taxon>
        <taxon>Salviinae</taxon>
        <taxon>Salvia</taxon>
        <taxon>Salvia subgen. Calosphace</taxon>
        <taxon>core Calosphace</taxon>
    </lineage>
</organism>
<feature type="region of interest" description="Disordered" evidence="1">
    <location>
        <begin position="116"/>
        <end position="249"/>
    </location>
</feature>
<name>A0A8X8ZMS7_SALSN</name>
<dbReference type="SUPFAM" id="SSF46942">
    <property type="entry name" value="Elongation factor TFIIS domain 2"/>
    <property type="match status" value="1"/>
</dbReference>
<proteinExistence type="predicted"/>
<evidence type="ECO:0000313" key="4">
    <source>
        <dbReference type="Proteomes" id="UP000298416"/>
    </source>
</evidence>
<feature type="region of interest" description="Disordered" evidence="1">
    <location>
        <begin position="273"/>
        <end position="310"/>
    </location>
</feature>
<accession>A0A8X8ZMS7</accession>
<dbReference type="InterPro" id="IPR012921">
    <property type="entry name" value="SPOC_C"/>
</dbReference>
<evidence type="ECO:0000256" key="1">
    <source>
        <dbReference type="SAM" id="MobiDB-lite"/>
    </source>
</evidence>
<dbReference type="CDD" id="cd21538">
    <property type="entry name" value="SPOC_TFIIS"/>
    <property type="match status" value="1"/>
</dbReference>
<feature type="region of interest" description="Disordered" evidence="1">
    <location>
        <begin position="966"/>
        <end position="1034"/>
    </location>
</feature>
<gene>
    <name evidence="3" type="ORF">SASPL_127675</name>
</gene>
<evidence type="ECO:0000313" key="3">
    <source>
        <dbReference type="EMBL" id="KAG6409634.1"/>
    </source>
</evidence>
<feature type="region of interest" description="Disordered" evidence="1">
    <location>
        <begin position="518"/>
        <end position="559"/>
    </location>
</feature>
<evidence type="ECO:0000259" key="2">
    <source>
        <dbReference type="PROSITE" id="PS51321"/>
    </source>
</evidence>
<dbReference type="SMART" id="SM00510">
    <property type="entry name" value="TFS2M"/>
    <property type="match status" value="1"/>
</dbReference>
<dbReference type="PANTHER" id="PTHR11477">
    <property type="entry name" value="TRANSCRIPTION FACTOR S-II ZINC FINGER DOMAIN-CONTAINING PROTEIN"/>
    <property type="match status" value="1"/>
</dbReference>
<feature type="compositionally biased region" description="Basic and acidic residues" evidence="1">
    <location>
        <begin position="276"/>
        <end position="291"/>
    </location>
</feature>
<dbReference type="PANTHER" id="PTHR11477:SF20">
    <property type="entry name" value="SPOC DOMAIN _ TRANSCRIPTION ELONGATION FACTOR S-II PROTEIN"/>
    <property type="match status" value="1"/>
</dbReference>
<keyword evidence="4" id="KW-1185">Reference proteome</keyword>
<dbReference type="Gene3D" id="1.10.472.30">
    <property type="entry name" value="Transcription elongation factor S-II, central domain"/>
    <property type="match status" value="1"/>
</dbReference>
<dbReference type="PROSITE" id="PS51321">
    <property type="entry name" value="TFIIS_CENTRAL"/>
    <property type="match status" value="1"/>
</dbReference>
<dbReference type="InterPro" id="IPR036575">
    <property type="entry name" value="TFIIS_cen_dom_sf"/>
</dbReference>
<feature type="compositionally biased region" description="Polar residues" evidence="1">
    <location>
        <begin position="546"/>
        <end position="559"/>
    </location>
</feature>
<feature type="region of interest" description="Disordered" evidence="1">
    <location>
        <begin position="597"/>
        <end position="649"/>
    </location>
</feature>
<dbReference type="Proteomes" id="UP000298416">
    <property type="component" value="Unassembled WGS sequence"/>
</dbReference>
<dbReference type="AlphaFoldDB" id="A0A8X8ZMS7"/>
<protein>
    <recommendedName>
        <fullName evidence="2">TFIIS central domain-containing protein</fullName>
    </recommendedName>
</protein>
<dbReference type="Pfam" id="PF07744">
    <property type="entry name" value="SPOC"/>
    <property type="match status" value="1"/>
</dbReference>
<feature type="region of interest" description="Disordered" evidence="1">
    <location>
        <begin position="855"/>
        <end position="918"/>
    </location>
</feature>
<dbReference type="EMBL" id="PNBA02000010">
    <property type="protein sequence ID" value="KAG6409634.1"/>
    <property type="molecule type" value="Genomic_DNA"/>
</dbReference>
<feature type="domain" description="TFIIS central" evidence="2">
    <location>
        <begin position="370"/>
        <end position="484"/>
    </location>
</feature>
<reference evidence="3" key="1">
    <citation type="submission" date="2018-01" db="EMBL/GenBank/DDBJ databases">
        <authorList>
            <person name="Mao J.F."/>
        </authorList>
    </citation>
    <scope>NUCLEOTIDE SEQUENCE</scope>
    <source>
        <strain evidence="3">Huo1</strain>
        <tissue evidence="3">Leaf</tissue>
    </source>
</reference>
<feature type="compositionally biased region" description="Polar residues" evidence="1">
    <location>
        <begin position="625"/>
        <end position="636"/>
    </location>
</feature>
<dbReference type="GO" id="GO:0006351">
    <property type="term" value="P:DNA-templated transcription"/>
    <property type="evidence" value="ECO:0007669"/>
    <property type="project" value="InterPro"/>
</dbReference>
<feature type="compositionally biased region" description="Polar residues" evidence="1">
    <location>
        <begin position="174"/>
        <end position="202"/>
    </location>
</feature>